<name>A0A4U9HL05_9ENTR</name>
<organism evidence="1 2">
    <name type="scientific">Leclercia adecarboxylata</name>
    <dbReference type="NCBI Taxonomy" id="83655"/>
    <lineage>
        <taxon>Bacteria</taxon>
        <taxon>Pseudomonadati</taxon>
        <taxon>Pseudomonadota</taxon>
        <taxon>Gammaproteobacteria</taxon>
        <taxon>Enterobacterales</taxon>
        <taxon>Enterobacteriaceae</taxon>
        <taxon>Leclercia</taxon>
    </lineage>
</organism>
<sequence length="46" mass="5548">MLHLQLFRCDPFNPAMIAEPHFFEDQISPLDIQRITLQHQLFALRR</sequence>
<gene>
    <name evidence="1" type="ORF">NCTC13032_01121</name>
</gene>
<reference evidence="1 2" key="1">
    <citation type="submission" date="2019-05" db="EMBL/GenBank/DDBJ databases">
        <authorList>
            <consortium name="Pathogen Informatics"/>
        </authorList>
    </citation>
    <scope>NUCLEOTIDE SEQUENCE [LARGE SCALE GENOMIC DNA]</scope>
    <source>
        <strain evidence="1 2">NCTC13032</strain>
    </source>
</reference>
<evidence type="ECO:0000313" key="2">
    <source>
        <dbReference type="Proteomes" id="UP000310719"/>
    </source>
</evidence>
<proteinExistence type="predicted"/>
<dbReference type="Proteomes" id="UP000310719">
    <property type="component" value="Chromosome"/>
</dbReference>
<dbReference type="EMBL" id="LR590464">
    <property type="protein sequence ID" value="VTP63986.1"/>
    <property type="molecule type" value="Genomic_DNA"/>
</dbReference>
<protein>
    <submittedName>
        <fullName evidence="1">Uncharacterized protein</fullName>
    </submittedName>
</protein>
<accession>A0A4U9HL05</accession>
<dbReference type="AlphaFoldDB" id="A0A4U9HL05"/>
<evidence type="ECO:0000313" key="1">
    <source>
        <dbReference type="EMBL" id="VTP63986.1"/>
    </source>
</evidence>